<dbReference type="InterPro" id="IPR026898">
    <property type="entry name" value="PrsW"/>
</dbReference>
<sequence>MISTQTLLYALLGGVLPALLWLWFWLKEDKRCPEPRGLILFAFLIGGLLVPLVIPAQKWVMGTFSGVLVIILWAVLEEVFKYVGAWLSVLKRKAMNEPVDAVIYMVTVALGFSALENALFLLNPLSVGQFIDGFLTGNLRFFGATLLHVLSSATIGVALALSFYKSKKTKRLFLLCGLILAIILHTVFNFLIINSNGENIFLVFLGVWCGVIVLILLFEKIKRIKKPSFSNLKNRK</sequence>
<evidence type="ECO:0000256" key="5">
    <source>
        <dbReference type="ARBA" id="ARBA00022670"/>
    </source>
</evidence>
<comment type="subcellular location">
    <subcellularLocation>
        <location evidence="1">Cell membrane</location>
        <topology evidence="1">Multi-pass membrane protein</topology>
    </subcellularLocation>
</comment>
<feature type="transmembrane region" description="Helical" evidence="10">
    <location>
        <begin position="199"/>
        <end position="218"/>
    </location>
</feature>
<evidence type="ECO:0000313" key="12">
    <source>
        <dbReference type="Proteomes" id="UP000228809"/>
    </source>
</evidence>
<comment type="similarity">
    <text evidence="2">Belongs to the protease PrsW family.</text>
</comment>
<feature type="transmembrane region" description="Helical" evidence="10">
    <location>
        <begin position="38"/>
        <end position="54"/>
    </location>
</feature>
<dbReference type="PANTHER" id="PTHR36844">
    <property type="entry name" value="PROTEASE PRSW"/>
    <property type="match status" value="1"/>
</dbReference>
<protein>
    <recommendedName>
        <fullName evidence="3">Protease PrsW</fullName>
    </recommendedName>
</protein>
<keyword evidence="4" id="KW-1003">Cell membrane</keyword>
<accession>A0A2M6WER6</accession>
<dbReference type="GO" id="GO:0005886">
    <property type="term" value="C:plasma membrane"/>
    <property type="evidence" value="ECO:0007669"/>
    <property type="project" value="UniProtKB-SubCell"/>
</dbReference>
<keyword evidence="5" id="KW-0645">Protease</keyword>
<dbReference type="InterPro" id="IPR023596">
    <property type="entry name" value="Peptidase_PrsW_arch/bac"/>
</dbReference>
<dbReference type="GO" id="GO:0008233">
    <property type="term" value="F:peptidase activity"/>
    <property type="evidence" value="ECO:0007669"/>
    <property type="project" value="UniProtKB-KW"/>
</dbReference>
<name>A0A2M6WER6_9BACT</name>
<evidence type="ECO:0000256" key="3">
    <source>
        <dbReference type="ARBA" id="ARBA00018997"/>
    </source>
</evidence>
<organism evidence="11 12">
    <name type="scientific">Candidatus Kaiserbacteria bacterium CG10_big_fil_rev_8_21_14_0_10_49_17</name>
    <dbReference type="NCBI Taxonomy" id="1974609"/>
    <lineage>
        <taxon>Bacteria</taxon>
        <taxon>Candidatus Kaiseribacteriota</taxon>
    </lineage>
</organism>
<proteinExistence type="inferred from homology"/>
<evidence type="ECO:0000256" key="8">
    <source>
        <dbReference type="ARBA" id="ARBA00022989"/>
    </source>
</evidence>
<keyword evidence="6 10" id="KW-0812">Transmembrane</keyword>
<evidence type="ECO:0000256" key="4">
    <source>
        <dbReference type="ARBA" id="ARBA00022475"/>
    </source>
</evidence>
<dbReference type="EMBL" id="PFBJ01000006">
    <property type="protein sequence ID" value="PIT91287.1"/>
    <property type="molecule type" value="Genomic_DNA"/>
</dbReference>
<evidence type="ECO:0000256" key="10">
    <source>
        <dbReference type="SAM" id="Phobius"/>
    </source>
</evidence>
<dbReference type="PANTHER" id="PTHR36844:SF1">
    <property type="entry name" value="PROTEASE PRSW"/>
    <property type="match status" value="1"/>
</dbReference>
<feature type="transmembrane region" description="Helical" evidence="10">
    <location>
        <begin position="60"/>
        <end position="80"/>
    </location>
</feature>
<reference evidence="12" key="1">
    <citation type="submission" date="2017-09" db="EMBL/GenBank/DDBJ databases">
        <title>Depth-based differentiation of microbial function through sediment-hosted aquifers and enrichment of novel symbionts in the deep terrestrial subsurface.</title>
        <authorList>
            <person name="Probst A.J."/>
            <person name="Ladd B."/>
            <person name="Jarett J.K."/>
            <person name="Geller-Mcgrath D.E."/>
            <person name="Sieber C.M.K."/>
            <person name="Emerson J.B."/>
            <person name="Anantharaman K."/>
            <person name="Thomas B.C."/>
            <person name="Malmstrom R."/>
            <person name="Stieglmeier M."/>
            <person name="Klingl A."/>
            <person name="Woyke T."/>
            <person name="Ryan C.M."/>
            <person name="Banfield J.F."/>
        </authorList>
    </citation>
    <scope>NUCLEOTIDE SEQUENCE [LARGE SCALE GENOMIC DNA]</scope>
</reference>
<dbReference type="Pfam" id="PF13367">
    <property type="entry name" value="PrsW-protease"/>
    <property type="match status" value="1"/>
</dbReference>
<feature type="transmembrane region" description="Helical" evidence="10">
    <location>
        <begin position="172"/>
        <end position="193"/>
    </location>
</feature>
<comment type="caution">
    <text evidence="11">The sequence shown here is derived from an EMBL/GenBank/DDBJ whole genome shotgun (WGS) entry which is preliminary data.</text>
</comment>
<evidence type="ECO:0000256" key="2">
    <source>
        <dbReference type="ARBA" id="ARBA00009165"/>
    </source>
</evidence>
<dbReference type="GO" id="GO:0006508">
    <property type="term" value="P:proteolysis"/>
    <property type="evidence" value="ECO:0007669"/>
    <property type="project" value="UniProtKB-KW"/>
</dbReference>
<feature type="transmembrane region" description="Helical" evidence="10">
    <location>
        <begin position="6"/>
        <end position="26"/>
    </location>
</feature>
<evidence type="ECO:0000256" key="1">
    <source>
        <dbReference type="ARBA" id="ARBA00004651"/>
    </source>
</evidence>
<dbReference type="Proteomes" id="UP000228809">
    <property type="component" value="Unassembled WGS sequence"/>
</dbReference>
<keyword evidence="7" id="KW-0378">Hydrolase</keyword>
<dbReference type="AlphaFoldDB" id="A0A2M6WER6"/>
<evidence type="ECO:0000256" key="7">
    <source>
        <dbReference type="ARBA" id="ARBA00022801"/>
    </source>
</evidence>
<feature type="transmembrane region" description="Helical" evidence="10">
    <location>
        <begin position="101"/>
        <end position="121"/>
    </location>
</feature>
<feature type="transmembrane region" description="Helical" evidence="10">
    <location>
        <begin position="141"/>
        <end position="160"/>
    </location>
</feature>
<evidence type="ECO:0000313" key="11">
    <source>
        <dbReference type="EMBL" id="PIT91287.1"/>
    </source>
</evidence>
<evidence type="ECO:0000256" key="9">
    <source>
        <dbReference type="ARBA" id="ARBA00023136"/>
    </source>
</evidence>
<evidence type="ECO:0000256" key="6">
    <source>
        <dbReference type="ARBA" id="ARBA00022692"/>
    </source>
</evidence>
<keyword evidence="8 10" id="KW-1133">Transmembrane helix</keyword>
<keyword evidence="9 10" id="KW-0472">Membrane</keyword>
<gene>
    <name evidence="11" type="ORF">COU17_01540</name>
</gene>
<dbReference type="PIRSF" id="PIRSF016933">
    <property type="entry name" value="PrsW"/>
    <property type="match status" value="1"/>
</dbReference>